<dbReference type="GO" id="GO:0003924">
    <property type="term" value="F:GTPase activity"/>
    <property type="evidence" value="ECO:0007669"/>
    <property type="project" value="InterPro"/>
</dbReference>
<gene>
    <name evidence="3" type="ORF">HG535_0C04770</name>
</gene>
<dbReference type="GeneID" id="59235821"/>
<protein>
    <submittedName>
        <fullName evidence="3">Uncharacterized protein</fullName>
    </submittedName>
</protein>
<dbReference type="FunFam" id="3.40.50.300:FF:000808">
    <property type="entry name" value="Small GTP-binding protein, putative"/>
    <property type="match status" value="1"/>
</dbReference>
<reference evidence="3 4" key="1">
    <citation type="submission" date="2020-07" db="EMBL/GenBank/DDBJ databases">
        <title>The yeast mating-type switching endonuclease HO is a domesticated member of an unorthodox homing genetic element family.</title>
        <authorList>
            <person name="Coughlan A.Y."/>
            <person name="Lombardi L."/>
            <person name="Braun-Galleani S."/>
            <person name="Martos A.R."/>
            <person name="Galeote V."/>
            <person name="Bigey F."/>
            <person name="Dequin S."/>
            <person name="Byrne K.P."/>
            <person name="Wolfe K.H."/>
        </authorList>
    </citation>
    <scope>NUCLEOTIDE SEQUENCE [LARGE SCALE GENOMIC DNA]</scope>
    <source>
        <strain evidence="3 4">NRRL Y-6702</strain>
    </source>
</reference>
<dbReference type="SMART" id="SM00175">
    <property type="entry name" value="RAB"/>
    <property type="match status" value="1"/>
</dbReference>
<dbReference type="PROSITE" id="PS51421">
    <property type="entry name" value="RAS"/>
    <property type="match status" value="1"/>
</dbReference>
<dbReference type="PROSITE" id="PS51419">
    <property type="entry name" value="RAB"/>
    <property type="match status" value="1"/>
</dbReference>
<dbReference type="Pfam" id="PF00071">
    <property type="entry name" value="Ras"/>
    <property type="match status" value="1"/>
</dbReference>
<name>A0A7H9B0T0_ZYGMR</name>
<evidence type="ECO:0000256" key="2">
    <source>
        <dbReference type="ARBA" id="ARBA00023134"/>
    </source>
</evidence>
<dbReference type="GO" id="GO:0005525">
    <property type="term" value="F:GTP binding"/>
    <property type="evidence" value="ECO:0007669"/>
    <property type="project" value="UniProtKB-KW"/>
</dbReference>
<dbReference type="PRINTS" id="PR00449">
    <property type="entry name" value="RASTRNSFRMNG"/>
</dbReference>
<dbReference type="Gene3D" id="3.40.50.300">
    <property type="entry name" value="P-loop containing nucleotide triphosphate hydrolases"/>
    <property type="match status" value="1"/>
</dbReference>
<dbReference type="NCBIfam" id="TIGR00231">
    <property type="entry name" value="small_GTP"/>
    <property type="match status" value="1"/>
</dbReference>
<sequence>MSNGDREVYSCDLKLVLLGESSVGKSSIVMRYTIGTFQKCNATIGAAYTTKAIEKEGDNGTLKRVNLEIWDTAGQERYRSLAPMYYRNTDVALIVFDLTKPESLRKANSWIEELQSYVEQDRRDDICIILVGNKNDIEHEEFQMNKNIVKVSALTGEGINELFESIIDRIPAEKYNKCVNSKNNNGIKLDQSKNETNSSGCNC</sequence>
<dbReference type="InterPro" id="IPR027417">
    <property type="entry name" value="P-loop_NTPase"/>
</dbReference>
<dbReference type="SMART" id="SM00174">
    <property type="entry name" value="RHO"/>
    <property type="match status" value="1"/>
</dbReference>
<dbReference type="RefSeq" id="XP_037143851.1">
    <property type="nucleotide sequence ID" value="XM_037287956.1"/>
</dbReference>
<dbReference type="Proteomes" id="UP000509704">
    <property type="component" value="Chromosome 3"/>
</dbReference>
<dbReference type="InterPro" id="IPR005225">
    <property type="entry name" value="Small_GTP-bd"/>
</dbReference>
<keyword evidence="1" id="KW-0547">Nucleotide-binding</keyword>
<dbReference type="InterPro" id="IPR001806">
    <property type="entry name" value="Small_GTPase"/>
</dbReference>
<dbReference type="SMART" id="SM00173">
    <property type="entry name" value="RAS"/>
    <property type="match status" value="1"/>
</dbReference>
<keyword evidence="2" id="KW-0342">GTP-binding</keyword>
<organism evidence="3 4">
    <name type="scientific">Zygotorulaspora mrakii</name>
    <name type="common">Zygosaccharomyces mrakii</name>
    <dbReference type="NCBI Taxonomy" id="42260"/>
    <lineage>
        <taxon>Eukaryota</taxon>
        <taxon>Fungi</taxon>
        <taxon>Dikarya</taxon>
        <taxon>Ascomycota</taxon>
        <taxon>Saccharomycotina</taxon>
        <taxon>Saccharomycetes</taxon>
        <taxon>Saccharomycetales</taxon>
        <taxon>Saccharomycetaceae</taxon>
        <taxon>Zygotorulaspora</taxon>
    </lineage>
</organism>
<proteinExistence type="predicted"/>
<dbReference type="PANTHER" id="PTHR24073">
    <property type="entry name" value="DRAB5-RELATED"/>
    <property type="match status" value="1"/>
</dbReference>
<dbReference type="PROSITE" id="PS51420">
    <property type="entry name" value="RHO"/>
    <property type="match status" value="1"/>
</dbReference>
<evidence type="ECO:0000313" key="3">
    <source>
        <dbReference type="EMBL" id="QLG72123.1"/>
    </source>
</evidence>
<accession>A0A7H9B0T0</accession>
<evidence type="ECO:0000313" key="4">
    <source>
        <dbReference type="Proteomes" id="UP000509704"/>
    </source>
</evidence>
<dbReference type="AlphaFoldDB" id="A0A7H9B0T0"/>
<dbReference type="SUPFAM" id="SSF52540">
    <property type="entry name" value="P-loop containing nucleoside triphosphate hydrolases"/>
    <property type="match status" value="1"/>
</dbReference>
<dbReference type="KEGG" id="zmk:HG535_0C04770"/>
<evidence type="ECO:0000256" key="1">
    <source>
        <dbReference type="ARBA" id="ARBA00022741"/>
    </source>
</evidence>
<dbReference type="EMBL" id="CP058606">
    <property type="protein sequence ID" value="QLG72123.1"/>
    <property type="molecule type" value="Genomic_DNA"/>
</dbReference>
<keyword evidence="4" id="KW-1185">Reference proteome</keyword>
<dbReference type="OrthoDB" id="63533at2759"/>